<keyword evidence="7" id="KW-1185">Reference proteome</keyword>
<dbReference type="SUPFAM" id="SSF51126">
    <property type="entry name" value="Pectin lyase-like"/>
    <property type="match status" value="1"/>
</dbReference>
<dbReference type="Pfam" id="PF13018">
    <property type="entry name" value="ESPR"/>
    <property type="match status" value="1"/>
</dbReference>
<comment type="caution">
    <text evidence="6">The sequence shown here is derived from an EMBL/GenBank/DDBJ whole genome shotgun (WGS) entry which is preliminary data.</text>
</comment>
<dbReference type="InterPro" id="IPR012334">
    <property type="entry name" value="Pectin_lyas_fold"/>
</dbReference>
<dbReference type="InterPro" id="IPR041248">
    <property type="entry name" value="YDG"/>
</dbReference>
<dbReference type="InterPro" id="IPR024973">
    <property type="entry name" value="ESPR"/>
</dbReference>
<dbReference type="PANTHER" id="PTHR12338">
    <property type="entry name" value="AUTOTRANSPORTER"/>
    <property type="match status" value="1"/>
</dbReference>
<name>A0A317PGC6_9HYPH</name>
<keyword evidence="2" id="KW-0964">Secreted</keyword>
<dbReference type="NCBIfam" id="TIGR01901">
    <property type="entry name" value="adhes_NPXG"/>
    <property type="match status" value="1"/>
</dbReference>
<keyword evidence="3" id="KW-0732">Signal</keyword>
<protein>
    <submittedName>
        <fullName evidence="6">Filamentous hemagglutinin family protein</fullName>
    </submittedName>
</protein>
<sequence>MNRLYRHIWSKILGRLVVVPECARGGGGGKSGRRRNRQRPGALTSGTMSSGPGSACHTVPDFSLTRAVNTLLAVLVSSSMLTQPLHAQDLLPTGGQVVSGAATIASSGGAMVINQSSDRMIANWQGFSIGAGNSVTFNQPGSSSVALNRVTGQSASQILGSLNANGQVFLINPNGIAIGAGGSVQTGAFVAATLGLGDADFLSGDYKFSGTGGAISNAGAIEGTTVALIAPNVSNTGTIRGNTALAAGTGVLLDFDGDGLLSVEVTESTMATLVENKGVIAADGGVAILTAKGASAARKGVVNTTGTIEASSIGTRDGRILLLADMDTGEVKAGGRLRARSVETSAAKVTLDRDLKVDTDGGHWLIDPIDILIDAASAAAIETGLASGNVTVSTYNGGAGAEPGNITVDAAMSWDAHVLTLRADNDIAINASLTSSGTTASDGLVLQYGQTTGTGSYTINAPVNLASGSLFQTKSGTDAAVTWTVLTGLGAEGSTSGADLQGISGNLSGHFVLGADIDASATAGWNGGAGFDPLGNAGAIILGDPSTNFTGSLDGLGHTISGLTINRPGEGFVGLFGVANGAPIRNLGLVGSSIVGNYDVGGLAGHLSDTEISNVYSIGTVSGISRVGGLVGFGRSTFSNVHSAGSVTAANWDAGGLIGAADSGTRVINSHSTAAVTAGVSTAGGLIGETQATEIVNSYATGAVSGAVSTGGLVGHAHNATSIDGSYASGTVAGSENVGGLVGWLENSRITQSYATGSVSGDTIVGGLVGRAEDHGTNVTGIANAYATGLVSGTESGGLIGQVYVSDPTSSVEIADSFWDMDTTGQSAGCGSGDCTGATGLSTAGALTQAAYAGFDFTNDWFMIEGSTRPFLRSEYSTTITNTHQLQLMAMDLSASYLLGNDIDFGNDFSDGSRSDMWATSAGAGSGFDPVGDLAARFTGGFDGRDHTISNLGINRAGDGFVGLFGYASGASIGHVGLVGGSILGSSKVGALLGRADDSDIIDAYATTSVTSIANKAGGLIGYAVGGSITGSHAGGAVGGVDNVGGLVGQADEVTITDAHASGTVSGRATVGGLVGYGANLTVDDAYAEGAVDGTGDYVGGLIGVVATGGTLTRTHATGDVTGNAQVGGLVGGTSGVTISDGYATGTVSSVSGASIGGLIGYAEGGSITGSHASGDVSGEDQVGGLVGGAALVTISDVHAEGSVGGNQGIGGLVGRAFDSAISAAYATGAVVATGVSGSSSQIGGLVGLVFGGTLTSSHAGGDVTGDTQVGGLAGYADSVAISDVYAEGAVTGTGSSVGGLVGYANGGSISDAHATGAVGGSTQVGGLVGFAQANEISDAYASGAVSSSGHNDAGGLVGYAEEATITDAYATGTVGGHQAVGGLVGYAYDSIISRAFASGTVTGSGIYVGGLAGVANAGAISDAYASGAVSGSDYVGGLTGFARDGTISKTYASGLVSSGGTNVGGLSGYLLDGSIDLSFWDLETTGQAQACGFGVCGATGLTTAAMNNPFSFMDAGWDFSSVWGKLKSGGAPVLRTLAADPVYDYYVRLSGNVISTYGDVAPTDGVTLDGIGVDNVGLAFSTGTNAGSHAFSESGVVTLSYATGTAADYYVDYGSGAVTVNKRVLDLSGGRAYDGTTTVGAGALTLGNLANGEALILSGAGSVADRNVGTGKEIALGTLGLADGTGLASNYTLTGGTATLDIARALLTLAGFTADNKTYDGTTAATIAETGTLSGLISGDDVSFSGTGASFADKNAGSGKTVTLVGIGLSGADSANYSISATATTTADIAKALLTLAGFTADNKTYDGTKSATIADAGALTGLISGDDVSFAGTGASFDDRNAGSGKTVTLGGISLSGADASNYSVAATAVTTADIARAVISAVTGIVASNRTYDGTTAATLDTSTAGFTGIISGDELTVASASGAFDDKNAASGKTVRITGLGLGGGDAGNYTLASSVATTTADIARAVISAITGIAALDKTYDGTTDATLDAASAGFTGMISGDDLAVTGATGAFNDKNAGTGKSVAISGLSLGGADAGNYTLASTTATATADIARALLTLAGFTVENKTYDGTTDATIADAGTLSGLVSGDDVTFAGTEASFADRNAGTGKTVTLAGVSLSGADAANYAIAATATTTADIARAVISAITGIVASNRTYDGTTAATLDTSTAGFTGIISGDELTVAGGTGAFEDKNAGAGKTVGITGLGLGGGDAGNYTLASSLATTTADIARAVISAISGIIASDRTYDGTTDATLDTASAGFAGIISGDELTVAGGTGAFEDKNAGTGKSVDITGLTLGGADAGNYTLGSTVASTTADIAKAVISAISGIAASGKTYDGTTEATLDTASAGFSGMISGDDLAVAGATGAFNDKNAGTGKSVAISGLGLGGADAGNYTLASTTAATTADIARAVISAITGIVAFDKAYDGTTAATLDTASASFTQVIPGDVLTVATGSGTFSDGSAGSGKTVRITGLSLGGVDAGNYTLADTTASALATISGQTQVPEPQALPLLRPELESASAETSDFDRCISSEFLLTPAPLISFVTSQLSAETAGPNSPCKGDPVQ</sequence>
<dbReference type="Proteomes" id="UP000246352">
    <property type="component" value="Unassembled WGS sequence"/>
</dbReference>
<dbReference type="InterPro" id="IPR050909">
    <property type="entry name" value="Bact_Autotransporter_VF"/>
</dbReference>
<evidence type="ECO:0000259" key="5">
    <source>
        <dbReference type="SMART" id="SM00912"/>
    </source>
</evidence>
<dbReference type="Gene3D" id="2.160.20.110">
    <property type="match status" value="5"/>
</dbReference>
<feature type="domain" description="Filamentous haemagglutinin FhaB/tRNA nuclease CdiA-like TPS" evidence="5">
    <location>
        <begin position="88"/>
        <end position="200"/>
    </location>
</feature>
<dbReference type="OrthoDB" id="1776524at2"/>
<dbReference type="GO" id="GO:0005576">
    <property type="term" value="C:extracellular region"/>
    <property type="evidence" value="ECO:0007669"/>
    <property type="project" value="UniProtKB-SubCell"/>
</dbReference>
<comment type="subcellular location">
    <subcellularLocation>
        <location evidence="1">Secreted</location>
    </subcellularLocation>
</comment>
<evidence type="ECO:0000256" key="4">
    <source>
        <dbReference type="SAM" id="MobiDB-lite"/>
    </source>
</evidence>
<evidence type="ECO:0000256" key="3">
    <source>
        <dbReference type="ARBA" id="ARBA00022729"/>
    </source>
</evidence>
<accession>A0A317PGC6</accession>
<reference evidence="6 7" key="1">
    <citation type="submission" date="2018-05" db="EMBL/GenBank/DDBJ databases">
        <title>Genomic Encyclopedia of Type Strains, Phase IV (KMG-IV): sequencing the most valuable type-strain genomes for metagenomic binning, comparative biology and taxonomic classification.</title>
        <authorList>
            <person name="Goeker M."/>
        </authorList>
    </citation>
    <scope>NUCLEOTIDE SEQUENCE [LARGE SCALE GENOMIC DNA]</scope>
    <source>
        <strain evidence="6 7">DSM 16791</strain>
    </source>
</reference>
<dbReference type="Pfam" id="PF07581">
    <property type="entry name" value="Glug"/>
    <property type="match status" value="7"/>
</dbReference>
<dbReference type="InterPro" id="IPR011050">
    <property type="entry name" value="Pectin_lyase_fold/virulence"/>
</dbReference>
<dbReference type="EMBL" id="QGTR01000009">
    <property type="protein sequence ID" value="PWV95613.1"/>
    <property type="molecule type" value="Genomic_DNA"/>
</dbReference>
<dbReference type="Pfam" id="PF18657">
    <property type="entry name" value="YDG"/>
    <property type="match status" value="10"/>
</dbReference>
<gene>
    <name evidence="6" type="ORF">DFR52_1098</name>
</gene>
<dbReference type="Pfam" id="PF05860">
    <property type="entry name" value="TPS"/>
    <property type="match status" value="1"/>
</dbReference>
<organism evidence="6 7">
    <name type="scientific">Hoeflea marina</name>
    <dbReference type="NCBI Taxonomy" id="274592"/>
    <lineage>
        <taxon>Bacteria</taxon>
        <taxon>Pseudomonadati</taxon>
        <taxon>Pseudomonadota</taxon>
        <taxon>Alphaproteobacteria</taxon>
        <taxon>Hyphomicrobiales</taxon>
        <taxon>Rhizobiaceae</taxon>
        <taxon>Hoeflea</taxon>
    </lineage>
</organism>
<feature type="region of interest" description="Disordered" evidence="4">
    <location>
        <begin position="24"/>
        <end position="54"/>
    </location>
</feature>
<dbReference type="RefSeq" id="WP_110034439.1">
    <property type="nucleotide sequence ID" value="NZ_QGTR01000009.1"/>
</dbReference>
<dbReference type="SMART" id="SM00912">
    <property type="entry name" value="Haemagg_act"/>
    <property type="match status" value="1"/>
</dbReference>
<evidence type="ECO:0000313" key="6">
    <source>
        <dbReference type="EMBL" id="PWV95613.1"/>
    </source>
</evidence>
<evidence type="ECO:0000256" key="2">
    <source>
        <dbReference type="ARBA" id="ARBA00022525"/>
    </source>
</evidence>
<dbReference type="InterPro" id="IPR008638">
    <property type="entry name" value="FhaB/CdiA-like_TPS"/>
</dbReference>
<evidence type="ECO:0000256" key="1">
    <source>
        <dbReference type="ARBA" id="ARBA00004613"/>
    </source>
</evidence>
<dbReference type="InterPro" id="IPR011493">
    <property type="entry name" value="GLUG"/>
</dbReference>
<dbReference type="Gene3D" id="2.160.20.10">
    <property type="entry name" value="Single-stranded right-handed beta-helix, Pectin lyase-like"/>
    <property type="match status" value="1"/>
</dbReference>
<proteinExistence type="predicted"/>
<evidence type="ECO:0000313" key="7">
    <source>
        <dbReference type="Proteomes" id="UP000246352"/>
    </source>
</evidence>
<dbReference type="PANTHER" id="PTHR12338:SF8">
    <property type="entry name" value="HEME_HEMOPEXIN-BINDING PROTEIN"/>
    <property type="match status" value="1"/>
</dbReference>